<proteinExistence type="predicted"/>
<accession>A0A4Q9KSV6</accession>
<gene>
    <name evidence="1" type="ORF">CWI39_2758p0010</name>
</gene>
<sequence length="229" mass="27486">MVSIPRCAVDPENNMKFRLEFLGNIILFRSFNEIYRENLKFKLIFNNLLKKFFEYQVRNFAEIDSSQDIKARIMKMFPQLSTVNHYCNKDSCKLNSNIFKKIGHEKLLIELDKFSLLSFMCEEVLFTKSFYNQLDYDLCIKIMECISDSIIKKIIIRGDEFQDILDFKMYEFNDMAILNDQNYPKEVIELFVENTKRNKLISMYEILMNISKVEYHKYISDVICLKVFF</sequence>
<dbReference type="EMBL" id="PIXR01002758">
    <property type="protein sequence ID" value="TBT97776.1"/>
    <property type="molecule type" value="Genomic_DNA"/>
</dbReference>
<comment type="caution">
    <text evidence="1">The sequence shown here is derived from an EMBL/GenBank/DDBJ whole genome shotgun (WGS) entry which is preliminary data.</text>
</comment>
<name>A0A4Q9KSV6_9MICR</name>
<dbReference type="VEuPathDB" id="MicrosporidiaDB:CWI39_2758p0010"/>
<evidence type="ECO:0000313" key="2">
    <source>
        <dbReference type="Proteomes" id="UP000293045"/>
    </source>
</evidence>
<evidence type="ECO:0000313" key="1">
    <source>
        <dbReference type="EMBL" id="TBT97776.1"/>
    </source>
</evidence>
<dbReference type="AlphaFoldDB" id="A0A4Q9KSV6"/>
<protein>
    <submittedName>
        <fullName evidence="1">Uncharacterized protein</fullName>
    </submittedName>
</protein>
<dbReference type="Proteomes" id="UP000293045">
    <property type="component" value="Unassembled WGS sequence"/>
</dbReference>
<reference evidence="1 2" key="1">
    <citation type="submission" date="2017-12" db="EMBL/GenBank/DDBJ databases">
        <authorList>
            <person name="Pombert J.-F."/>
            <person name="Haag K.L."/>
            <person name="Ebert D."/>
        </authorList>
    </citation>
    <scope>NUCLEOTIDE SEQUENCE [LARGE SCALE GENOMIC DNA]</scope>
    <source>
        <strain evidence="1">IL-BN-2</strain>
    </source>
</reference>
<organism evidence="1 2">
    <name type="scientific">Hamiltosporidium magnivora</name>
    <dbReference type="NCBI Taxonomy" id="148818"/>
    <lineage>
        <taxon>Eukaryota</taxon>
        <taxon>Fungi</taxon>
        <taxon>Fungi incertae sedis</taxon>
        <taxon>Microsporidia</taxon>
        <taxon>Dubosqiidae</taxon>
        <taxon>Hamiltosporidium</taxon>
    </lineage>
</organism>